<feature type="domain" description="CSC1/OSCA1-like N-terminal transmembrane" evidence="10">
    <location>
        <begin position="29"/>
        <end position="192"/>
    </location>
</feature>
<dbReference type="AlphaFoldDB" id="A0AAD7U804"/>
<feature type="region of interest" description="Disordered" evidence="7">
    <location>
        <begin position="394"/>
        <end position="456"/>
    </location>
</feature>
<dbReference type="Pfam" id="PF14703">
    <property type="entry name" value="PHM7_cyt"/>
    <property type="match status" value="1"/>
</dbReference>
<evidence type="ECO:0000259" key="10">
    <source>
        <dbReference type="Pfam" id="PF13967"/>
    </source>
</evidence>
<keyword evidence="4 8" id="KW-0812">Transmembrane</keyword>
<evidence type="ECO:0000256" key="4">
    <source>
        <dbReference type="ARBA" id="ARBA00022692"/>
    </source>
</evidence>
<evidence type="ECO:0000259" key="9">
    <source>
        <dbReference type="Pfam" id="PF02714"/>
    </source>
</evidence>
<evidence type="ECO:0000259" key="11">
    <source>
        <dbReference type="Pfam" id="PF14703"/>
    </source>
</evidence>
<dbReference type="Pfam" id="PF02714">
    <property type="entry name" value="RSN1_7TM"/>
    <property type="match status" value="1"/>
</dbReference>
<keyword evidence="6 8" id="KW-0472">Membrane</keyword>
<evidence type="ECO:0000256" key="2">
    <source>
        <dbReference type="ARBA" id="ARBA00007779"/>
    </source>
</evidence>
<comment type="caution">
    <text evidence="12">The sequence shown here is derived from an EMBL/GenBank/DDBJ whole genome shotgun (WGS) entry which is preliminary data.</text>
</comment>
<feature type="transmembrane region" description="Helical" evidence="8">
    <location>
        <begin position="757"/>
        <end position="781"/>
    </location>
</feature>
<evidence type="ECO:0000256" key="3">
    <source>
        <dbReference type="ARBA" id="ARBA00022448"/>
    </source>
</evidence>
<proteinExistence type="inferred from homology"/>
<dbReference type="PANTHER" id="PTHR13018">
    <property type="entry name" value="PROBABLE MEMBRANE PROTEIN DUF221-RELATED"/>
    <property type="match status" value="1"/>
</dbReference>
<feature type="region of interest" description="Disordered" evidence="7">
    <location>
        <begin position="344"/>
        <end position="364"/>
    </location>
</feature>
<evidence type="ECO:0000256" key="6">
    <source>
        <dbReference type="ARBA" id="ARBA00023136"/>
    </source>
</evidence>
<organism evidence="12 13">
    <name type="scientific">Chrysophaeum taylorii</name>
    <dbReference type="NCBI Taxonomy" id="2483200"/>
    <lineage>
        <taxon>Eukaryota</taxon>
        <taxon>Sar</taxon>
        <taxon>Stramenopiles</taxon>
        <taxon>Ochrophyta</taxon>
        <taxon>Pelagophyceae</taxon>
        <taxon>Pelagomonadales</taxon>
        <taxon>Pelagomonadaceae</taxon>
        <taxon>Chrysophaeum</taxon>
    </lineage>
</organism>
<feature type="transmembrane region" description="Helical" evidence="8">
    <location>
        <begin position="171"/>
        <end position="190"/>
    </location>
</feature>
<evidence type="ECO:0000256" key="8">
    <source>
        <dbReference type="SAM" id="Phobius"/>
    </source>
</evidence>
<gene>
    <name evidence="12" type="ORF">CTAYLR_007663</name>
</gene>
<feature type="compositionally biased region" description="Polar residues" evidence="7">
    <location>
        <begin position="352"/>
        <end position="362"/>
    </location>
</feature>
<evidence type="ECO:0000256" key="7">
    <source>
        <dbReference type="SAM" id="MobiDB-lite"/>
    </source>
</evidence>
<sequence length="904" mass="99897">MKDLVPKWLEDPSAYAQPANLDMSTVLLVAGINLLIGCVCVTIFEVLRRRWPGMYSPKEAHLPGSTPKVLHVPGEKPGAPLSWVRPLMALDEEKVLRCGGYDVLVYLRFIRMAMRIFGSFAPYAFVVLLPVNASVFYLDPAATPPAGDENGVVNTFNRLSVSSMPIRDSRMWAHCLGVYLLTGLTMHVLARESCWYARLRHRFSTERGEARQRTVLVQRVHLELRSSPKLAEYFSRLYPGKVVGAVMCRHTDRLDWLVAARATSVACLERVELRRASQKIADLEAYGGPRRCSSTDRYSQLLEDVYDPCWWRCQTALGERATAHERATRRLDDGVEAERRRLAAVDPLVGRPSSSTSASTQRGVARAAATVVVDAAVVAALETPEPPVRAATLDVEAPPPHLSSSSSSSSSFRCATEPSDDGADDGASKGDGDLSSRSFLSYDDDDDDDDDDYYSGVNRGASSDCQLCCSRLRRRGAEAAALLGAHRLESRAKVIGDKGFVTFNAFTGATVATQVFHAATTGGMYAEMAPEPRDIFWGNIHVTVKQRATRRVIANTLVALLLVFYIVPVTLVSLVLSEQAIKARWPAVGRYCKSSIAAEAGVKMIHPMGLIGLMLLLPPFFLGLGFWEGQLSWSANTLSQLSRYYSFQITNVLLVTTVAGSLVKCLQKIIENPKLTFALLGESLPQVCAFFSCYIFIKAFSGLTIELCRAVAAIQMFAKRCIYPFTTARDRASEIFGLRDFEHPGWFSYGKFGAQDLLVVVLLMTYSVMAPVILVPGLLFLGLASVVYRHQLLYVYVPIFESGGLLFPRIYRRTLFSVFILHFTMVGIFFLKHAYYQGYATLALSAGLYVYVRVAAHLDVSHHLAMELATAVDDAMRYDRDPKLDDALLLRGLQDYVQPGLATP</sequence>
<dbReference type="InterPro" id="IPR045122">
    <property type="entry name" value="Csc1-like"/>
</dbReference>
<keyword evidence="3" id="KW-0813">Transport</keyword>
<dbReference type="GO" id="GO:0005886">
    <property type="term" value="C:plasma membrane"/>
    <property type="evidence" value="ECO:0007669"/>
    <property type="project" value="TreeGrafter"/>
</dbReference>
<dbReference type="GO" id="GO:0005227">
    <property type="term" value="F:calcium-activated cation channel activity"/>
    <property type="evidence" value="ECO:0007669"/>
    <property type="project" value="InterPro"/>
</dbReference>
<reference evidence="12" key="1">
    <citation type="submission" date="2023-01" db="EMBL/GenBank/DDBJ databases">
        <title>Metagenome sequencing of chrysophaentin producing Chrysophaeum taylorii.</title>
        <authorList>
            <person name="Davison J."/>
            <person name="Bewley C."/>
        </authorList>
    </citation>
    <scope>NUCLEOTIDE SEQUENCE</scope>
    <source>
        <strain evidence="12">NIES-1699</strain>
    </source>
</reference>
<evidence type="ECO:0000256" key="1">
    <source>
        <dbReference type="ARBA" id="ARBA00004141"/>
    </source>
</evidence>
<comment type="subcellular location">
    <subcellularLocation>
        <location evidence="1">Membrane</location>
        <topology evidence="1">Multi-pass membrane protein</topology>
    </subcellularLocation>
</comment>
<feature type="transmembrane region" description="Helical" evidence="8">
    <location>
        <begin position="814"/>
        <end position="831"/>
    </location>
</feature>
<comment type="similarity">
    <text evidence="2">Belongs to the CSC1 (TC 1.A.17) family.</text>
</comment>
<feature type="transmembrane region" description="Helical" evidence="8">
    <location>
        <begin position="787"/>
        <end position="807"/>
    </location>
</feature>
<dbReference type="Proteomes" id="UP001230188">
    <property type="component" value="Unassembled WGS sequence"/>
</dbReference>
<keyword evidence="5 8" id="KW-1133">Transmembrane helix</keyword>
<protein>
    <recommendedName>
        <fullName evidence="14">CSC1/OSCA1-like 7TM region domain-containing protein</fullName>
    </recommendedName>
</protein>
<dbReference type="InterPro" id="IPR003864">
    <property type="entry name" value="CSC1/OSCA1-like_7TM"/>
</dbReference>
<feature type="transmembrane region" description="Helical" evidence="8">
    <location>
        <begin position="604"/>
        <end position="624"/>
    </location>
</feature>
<dbReference type="InterPro" id="IPR027815">
    <property type="entry name" value="CSC1/OSCA1-like_cyt"/>
</dbReference>
<keyword evidence="13" id="KW-1185">Reference proteome</keyword>
<evidence type="ECO:0000256" key="5">
    <source>
        <dbReference type="ARBA" id="ARBA00022989"/>
    </source>
</evidence>
<dbReference type="Pfam" id="PF13967">
    <property type="entry name" value="RSN1_TM"/>
    <property type="match status" value="1"/>
</dbReference>
<dbReference type="EMBL" id="JAQMWT010000594">
    <property type="protein sequence ID" value="KAJ8599002.1"/>
    <property type="molecule type" value="Genomic_DNA"/>
</dbReference>
<feature type="transmembrane region" description="Helical" evidence="8">
    <location>
        <begin position="26"/>
        <end position="47"/>
    </location>
</feature>
<dbReference type="InterPro" id="IPR032880">
    <property type="entry name" value="CSC1/OSCA1-like_N"/>
</dbReference>
<feature type="transmembrane region" description="Helical" evidence="8">
    <location>
        <begin position="837"/>
        <end position="856"/>
    </location>
</feature>
<dbReference type="PANTHER" id="PTHR13018:SF5">
    <property type="entry name" value="RE44586P"/>
    <property type="match status" value="1"/>
</dbReference>
<feature type="transmembrane region" description="Helical" evidence="8">
    <location>
        <begin position="116"/>
        <end position="138"/>
    </location>
</feature>
<evidence type="ECO:0000313" key="12">
    <source>
        <dbReference type="EMBL" id="KAJ8599002.1"/>
    </source>
</evidence>
<name>A0AAD7U804_9STRA</name>
<feature type="compositionally biased region" description="Acidic residues" evidence="7">
    <location>
        <begin position="442"/>
        <end position="453"/>
    </location>
</feature>
<feature type="transmembrane region" description="Helical" evidence="8">
    <location>
        <begin position="552"/>
        <end position="576"/>
    </location>
</feature>
<accession>A0AAD7U804</accession>
<evidence type="ECO:0008006" key="14">
    <source>
        <dbReference type="Google" id="ProtNLM"/>
    </source>
</evidence>
<feature type="domain" description="CSC1/OSCA1-like cytosolic" evidence="11">
    <location>
        <begin position="212"/>
        <end position="368"/>
    </location>
</feature>
<feature type="domain" description="CSC1/OSCA1-like 7TM region" evidence="9">
    <location>
        <begin position="550"/>
        <end position="829"/>
    </location>
</feature>
<evidence type="ECO:0000313" key="13">
    <source>
        <dbReference type="Proteomes" id="UP001230188"/>
    </source>
</evidence>